<sequence length="82" mass="9449">MAPRSELRLFMVGWDSEVTRALKYLGFKYSPNMSFKSLGRSLSKPPRLSGHIEPYFMFLSSSDQNILETFMNMHQLSDSPRG</sequence>
<name>A0AAE1AME5_9GAST</name>
<dbReference type="AlphaFoldDB" id="A0AAE1AME5"/>
<protein>
    <submittedName>
        <fullName evidence="1">Uncharacterized protein</fullName>
    </submittedName>
</protein>
<gene>
    <name evidence="1" type="ORF">RRG08_014883</name>
</gene>
<reference evidence="1" key="1">
    <citation type="journal article" date="2023" name="G3 (Bethesda)">
        <title>A reference genome for the long-term kleptoplast-retaining sea slug Elysia crispata morphotype clarki.</title>
        <authorList>
            <person name="Eastman K.E."/>
            <person name="Pendleton A.L."/>
            <person name="Shaikh M.A."/>
            <person name="Suttiyut T."/>
            <person name="Ogas R."/>
            <person name="Tomko P."/>
            <person name="Gavelis G."/>
            <person name="Widhalm J.R."/>
            <person name="Wisecaver J.H."/>
        </authorList>
    </citation>
    <scope>NUCLEOTIDE SEQUENCE</scope>
    <source>
        <strain evidence="1">ECLA1</strain>
    </source>
</reference>
<dbReference type="Proteomes" id="UP001283361">
    <property type="component" value="Unassembled WGS sequence"/>
</dbReference>
<keyword evidence="2" id="KW-1185">Reference proteome</keyword>
<evidence type="ECO:0000313" key="2">
    <source>
        <dbReference type="Proteomes" id="UP001283361"/>
    </source>
</evidence>
<evidence type="ECO:0000313" key="1">
    <source>
        <dbReference type="EMBL" id="KAK3790414.1"/>
    </source>
</evidence>
<proteinExistence type="predicted"/>
<organism evidence="1 2">
    <name type="scientific">Elysia crispata</name>
    <name type="common">lettuce slug</name>
    <dbReference type="NCBI Taxonomy" id="231223"/>
    <lineage>
        <taxon>Eukaryota</taxon>
        <taxon>Metazoa</taxon>
        <taxon>Spiralia</taxon>
        <taxon>Lophotrochozoa</taxon>
        <taxon>Mollusca</taxon>
        <taxon>Gastropoda</taxon>
        <taxon>Heterobranchia</taxon>
        <taxon>Euthyneura</taxon>
        <taxon>Panpulmonata</taxon>
        <taxon>Sacoglossa</taxon>
        <taxon>Placobranchoidea</taxon>
        <taxon>Plakobranchidae</taxon>
        <taxon>Elysia</taxon>
    </lineage>
</organism>
<comment type="caution">
    <text evidence="1">The sequence shown here is derived from an EMBL/GenBank/DDBJ whole genome shotgun (WGS) entry which is preliminary data.</text>
</comment>
<dbReference type="EMBL" id="JAWDGP010001541">
    <property type="protein sequence ID" value="KAK3790414.1"/>
    <property type="molecule type" value="Genomic_DNA"/>
</dbReference>
<accession>A0AAE1AME5</accession>